<organism evidence="1 2">
    <name type="scientific">Candidatus Accumulibacter meliphilus</name>
    <dbReference type="NCBI Taxonomy" id="2211374"/>
    <lineage>
        <taxon>Bacteria</taxon>
        <taxon>Pseudomonadati</taxon>
        <taxon>Pseudomonadota</taxon>
        <taxon>Betaproteobacteria</taxon>
        <taxon>Candidatus Accumulibacter</taxon>
    </lineage>
</organism>
<sequence>MNTISAQTIQHLMRKHHKTIRGIAKEWNLTMKRVRQVRTQGVSGEHYVMDWLEILTGDPRHMV</sequence>
<name>A0A369XUI3_9PROT</name>
<dbReference type="Proteomes" id="UP000253831">
    <property type="component" value="Unassembled WGS sequence"/>
</dbReference>
<reference evidence="1 2" key="1">
    <citation type="submission" date="2018-05" db="EMBL/GenBank/DDBJ databases">
        <title>Integrated omic analyses show evidence that a Ca. Accumulibacter phosphatis strain performs denitrification under micro-aerobic conditions.</title>
        <authorList>
            <person name="Camejo P.Y."/>
            <person name="Katherine M.D."/>
            <person name="Daniel N.R."/>
        </authorList>
    </citation>
    <scope>NUCLEOTIDE SEQUENCE [LARGE SCALE GENOMIC DNA]</scope>
    <source>
        <strain evidence="1">UW-LDO-IC</strain>
    </source>
</reference>
<accession>A0A369XUI3</accession>
<comment type="caution">
    <text evidence="1">The sequence shown here is derived from an EMBL/GenBank/DDBJ whole genome shotgun (WGS) entry which is preliminary data.</text>
</comment>
<evidence type="ECO:0000313" key="2">
    <source>
        <dbReference type="Proteomes" id="UP000253831"/>
    </source>
</evidence>
<gene>
    <name evidence="1" type="ORF">DVS81_01740</name>
</gene>
<protein>
    <submittedName>
        <fullName evidence="1">Uncharacterized protein</fullName>
    </submittedName>
</protein>
<evidence type="ECO:0000313" key="1">
    <source>
        <dbReference type="EMBL" id="RDE52496.1"/>
    </source>
</evidence>
<dbReference type="EMBL" id="QPGA01000001">
    <property type="protein sequence ID" value="RDE52496.1"/>
    <property type="molecule type" value="Genomic_DNA"/>
</dbReference>
<dbReference type="AlphaFoldDB" id="A0A369XUI3"/>
<proteinExistence type="predicted"/>